<dbReference type="PANTHER" id="PTHR11985">
    <property type="entry name" value="GLYCEROL-3-PHOSPHATE DEHYDROGENASE"/>
    <property type="match status" value="1"/>
</dbReference>
<dbReference type="Pfam" id="PF16901">
    <property type="entry name" value="DAO_C"/>
    <property type="match status" value="1"/>
</dbReference>
<sequence>MGAFRKTLLFVGGGVFAVGAIGAAIIGTSSSAAPFARVDYKEGSNNGKYAVRLPPLESVPPRQKQLESLRSTSQEENPLDILVIGGGATGSGVALDAALRGLSVGLVERDDFASGTSSRSTKLIHGGVRYLEKAFFNLDPKQLGLVFEALHERAIMLRQAPHLTHPLPTILPCYQWWEVPFYWIGLKCYDAIAAIGNGSLYLSKYYSSAEARRLFPTLSPVRADKKPLRGGIVYFDGQMNDSRVNISVALTAALYGAAVANHTEVVGLLKNSETGKLNGARVRDRLTGEEFDVHAKVVVNAAGPFSDKIHHMVNPTASDIIAPSSGVHITLPSYYSPDGMGLIVPKTKDGRVVFMLPWLGSTIAGTTDSSTEITELPQPHEDEIEFILEAIRDYLNVQVRREDVKSAWSGIRPLARDPRAKDTQNILRDHLVFASPEGLVTVAGGKWTTYRRMAQDTVDKAIQVGQLKPQDSCKTPYVQLIGSHSWDPSYFTFLVQNYRRLKYTVSKSMSPSVGELDIDCAKHLSTSYGDQAYKVCELAQQGWGKRLVHGYPILEAEIVYCAHNEYCFTAADFLARRCRLAFLDAEAANQALPRVVEVLGDIHNWSGSRREEELEQGRRFLASFLGGRTEPKVKQVT</sequence>
<dbReference type="Gene3D" id="3.50.50.60">
    <property type="entry name" value="FAD/NAD(P)-binding domain"/>
    <property type="match status" value="1"/>
</dbReference>
<evidence type="ECO:0000259" key="12">
    <source>
        <dbReference type="Pfam" id="PF01266"/>
    </source>
</evidence>
<keyword evidence="6 11" id="KW-0285">Flavoprotein</keyword>
<evidence type="ECO:0000256" key="2">
    <source>
        <dbReference type="ARBA" id="ARBA00004173"/>
    </source>
</evidence>
<proteinExistence type="inferred from homology"/>
<dbReference type="InterPro" id="IPR000447">
    <property type="entry name" value="G3P_DH_FAD-dep"/>
</dbReference>
<comment type="cofactor">
    <cofactor evidence="1 11">
        <name>FAD</name>
        <dbReference type="ChEBI" id="CHEBI:57692"/>
    </cofactor>
</comment>
<dbReference type="GO" id="GO:0004368">
    <property type="term" value="F:glycerol-3-phosphate dehydrogenase (quinone) activity"/>
    <property type="evidence" value="ECO:0007669"/>
    <property type="project" value="UniProtKB-EC"/>
</dbReference>
<dbReference type="SUPFAM" id="SSF51905">
    <property type="entry name" value="FAD/NAD(P)-binding domain"/>
    <property type="match status" value="1"/>
</dbReference>
<evidence type="ECO:0000256" key="6">
    <source>
        <dbReference type="ARBA" id="ARBA00022630"/>
    </source>
</evidence>
<evidence type="ECO:0000256" key="5">
    <source>
        <dbReference type="ARBA" id="ARBA00013029"/>
    </source>
</evidence>
<evidence type="ECO:0000313" key="14">
    <source>
        <dbReference type="EMBL" id="KAK4526610.1"/>
    </source>
</evidence>
<dbReference type="InterPro" id="IPR036188">
    <property type="entry name" value="FAD/NAD-bd_sf"/>
</dbReference>
<evidence type="ECO:0000256" key="4">
    <source>
        <dbReference type="ARBA" id="ARBA00007330"/>
    </source>
</evidence>
<evidence type="ECO:0000256" key="1">
    <source>
        <dbReference type="ARBA" id="ARBA00001974"/>
    </source>
</evidence>
<dbReference type="Gene3D" id="1.10.8.870">
    <property type="entry name" value="Alpha-glycerophosphate oxidase, cap domain"/>
    <property type="match status" value="1"/>
</dbReference>
<keyword evidence="15" id="KW-1185">Reference proteome</keyword>
<dbReference type="PROSITE" id="PS00978">
    <property type="entry name" value="FAD_G3PDH_2"/>
    <property type="match status" value="1"/>
</dbReference>
<accession>A0AAV9IGW5</accession>
<evidence type="ECO:0000256" key="9">
    <source>
        <dbReference type="ARBA" id="ARBA00023002"/>
    </source>
</evidence>
<dbReference type="PANTHER" id="PTHR11985:SF15">
    <property type="entry name" value="GLYCEROL-3-PHOSPHATE DEHYDROGENASE, MITOCHONDRIAL"/>
    <property type="match status" value="1"/>
</dbReference>
<keyword evidence="7" id="KW-0274">FAD</keyword>
<dbReference type="Pfam" id="PF01266">
    <property type="entry name" value="DAO"/>
    <property type="match status" value="1"/>
</dbReference>
<dbReference type="FunFam" id="1.10.8.870:FF:000004">
    <property type="entry name" value="Glycerol-3-phosphate dehydrogenase"/>
    <property type="match status" value="1"/>
</dbReference>
<name>A0AAV9IGW5_9RHOD</name>
<organism evidence="14 15">
    <name type="scientific">Galdieria yellowstonensis</name>
    <dbReference type="NCBI Taxonomy" id="3028027"/>
    <lineage>
        <taxon>Eukaryota</taxon>
        <taxon>Rhodophyta</taxon>
        <taxon>Bangiophyceae</taxon>
        <taxon>Galdieriales</taxon>
        <taxon>Galdieriaceae</taxon>
        <taxon>Galdieria</taxon>
    </lineage>
</organism>
<dbReference type="EMBL" id="JANCYU010000042">
    <property type="protein sequence ID" value="KAK4526610.1"/>
    <property type="molecule type" value="Genomic_DNA"/>
</dbReference>
<feature type="domain" description="FAD dependent oxidoreductase" evidence="12">
    <location>
        <begin position="80"/>
        <end position="451"/>
    </location>
</feature>
<dbReference type="InterPro" id="IPR031656">
    <property type="entry name" value="DAO_C"/>
</dbReference>
<dbReference type="InterPro" id="IPR038299">
    <property type="entry name" value="DAO_C_sf"/>
</dbReference>
<comment type="catalytic activity">
    <reaction evidence="11">
        <text>a quinone + sn-glycerol 3-phosphate = dihydroxyacetone phosphate + a quinol</text>
        <dbReference type="Rhea" id="RHEA:18977"/>
        <dbReference type="ChEBI" id="CHEBI:24646"/>
        <dbReference type="ChEBI" id="CHEBI:57597"/>
        <dbReference type="ChEBI" id="CHEBI:57642"/>
        <dbReference type="ChEBI" id="CHEBI:132124"/>
        <dbReference type="EC" id="1.1.5.3"/>
    </reaction>
</comment>
<reference evidence="14 15" key="1">
    <citation type="submission" date="2022-07" db="EMBL/GenBank/DDBJ databases">
        <title>Genome-wide signatures of adaptation to extreme environments.</title>
        <authorList>
            <person name="Cho C.H."/>
            <person name="Yoon H.S."/>
        </authorList>
    </citation>
    <scope>NUCLEOTIDE SEQUENCE [LARGE SCALE GENOMIC DNA]</scope>
    <source>
        <strain evidence="14 15">108.79 E11</strain>
    </source>
</reference>
<dbReference type="InterPro" id="IPR006076">
    <property type="entry name" value="FAD-dep_OxRdtase"/>
</dbReference>
<evidence type="ECO:0000256" key="3">
    <source>
        <dbReference type="ARBA" id="ARBA00005157"/>
    </source>
</evidence>
<evidence type="ECO:0000259" key="13">
    <source>
        <dbReference type="Pfam" id="PF16901"/>
    </source>
</evidence>
<dbReference type="Proteomes" id="UP001300502">
    <property type="component" value="Unassembled WGS sequence"/>
</dbReference>
<dbReference type="Gene3D" id="3.30.9.10">
    <property type="entry name" value="D-Amino Acid Oxidase, subunit A, domain 2"/>
    <property type="match status" value="1"/>
</dbReference>
<comment type="pathway">
    <text evidence="3">Polyol metabolism; glycerol degradation via glycerol kinase pathway; glycerone phosphate from sn-glycerol 3-phosphate (anaerobic route): step 1/1.</text>
</comment>
<comment type="similarity">
    <text evidence="4 11">Belongs to the FAD-dependent glycerol-3-phosphate dehydrogenase family.</text>
</comment>
<keyword evidence="8" id="KW-0809">Transit peptide</keyword>
<keyword evidence="10" id="KW-0496">Mitochondrion</keyword>
<dbReference type="PROSITE" id="PS00977">
    <property type="entry name" value="FAD_G3PDH_1"/>
    <property type="match status" value="1"/>
</dbReference>
<dbReference type="EC" id="1.1.5.3" evidence="5 11"/>
<comment type="caution">
    <text evidence="14">The sequence shown here is derived from an EMBL/GenBank/DDBJ whole genome shotgun (WGS) entry which is preliminary data.</text>
</comment>
<evidence type="ECO:0000313" key="15">
    <source>
        <dbReference type="Proteomes" id="UP001300502"/>
    </source>
</evidence>
<dbReference type="SUPFAM" id="SSF54373">
    <property type="entry name" value="FAD-linked reductases, C-terminal domain"/>
    <property type="match status" value="1"/>
</dbReference>
<gene>
    <name evidence="14" type="ORF">GAYE_SCF26G4526</name>
</gene>
<keyword evidence="9 11" id="KW-0560">Oxidoreductase</keyword>
<comment type="subcellular location">
    <subcellularLocation>
        <location evidence="2">Mitochondrion</location>
    </subcellularLocation>
</comment>
<evidence type="ECO:0000256" key="7">
    <source>
        <dbReference type="ARBA" id="ARBA00022827"/>
    </source>
</evidence>
<dbReference type="AlphaFoldDB" id="A0AAV9IGW5"/>
<feature type="domain" description="Alpha-glycerophosphate oxidase C-terminal" evidence="13">
    <location>
        <begin position="473"/>
        <end position="609"/>
    </location>
</feature>
<evidence type="ECO:0000256" key="11">
    <source>
        <dbReference type="RuleBase" id="RU361217"/>
    </source>
</evidence>
<evidence type="ECO:0000256" key="8">
    <source>
        <dbReference type="ARBA" id="ARBA00022946"/>
    </source>
</evidence>
<evidence type="ECO:0000256" key="10">
    <source>
        <dbReference type="ARBA" id="ARBA00023128"/>
    </source>
</evidence>
<dbReference type="GO" id="GO:0006072">
    <property type="term" value="P:glycerol-3-phosphate metabolic process"/>
    <property type="evidence" value="ECO:0007669"/>
    <property type="project" value="UniProtKB-UniRule"/>
</dbReference>
<dbReference type="GO" id="GO:0005739">
    <property type="term" value="C:mitochondrion"/>
    <property type="evidence" value="ECO:0007669"/>
    <property type="project" value="UniProtKB-SubCell"/>
</dbReference>
<dbReference type="PRINTS" id="PR01001">
    <property type="entry name" value="FADG3PDH"/>
</dbReference>
<protein>
    <recommendedName>
        <fullName evidence="5 11">Glycerol-3-phosphate dehydrogenase</fullName>
        <ecNumber evidence="5 11">1.1.5.3</ecNumber>
    </recommendedName>
</protein>